<protein>
    <submittedName>
        <fullName evidence="1">Uncharacterized protein</fullName>
    </submittedName>
</protein>
<name>A0A1I5AC99_9MICO</name>
<dbReference type="AlphaFoldDB" id="A0A1I5AC99"/>
<keyword evidence="2" id="KW-1185">Reference proteome</keyword>
<organism evidence="1 2">
    <name type="scientific">Mycetocola miduiensis</name>
    <dbReference type="NCBI Taxonomy" id="995034"/>
    <lineage>
        <taxon>Bacteria</taxon>
        <taxon>Bacillati</taxon>
        <taxon>Actinomycetota</taxon>
        <taxon>Actinomycetes</taxon>
        <taxon>Micrococcales</taxon>
        <taxon>Microbacteriaceae</taxon>
        <taxon>Mycetocola</taxon>
    </lineage>
</organism>
<dbReference type="EMBL" id="FOVM01000003">
    <property type="protein sequence ID" value="SFN60043.1"/>
    <property type="molecule type" value="Genomic_DNA"/>
</dbReference>
<sequence>MTSESYEIVIKGTLSEPVADLIDGFEISKVEHGETHLIGLVPDQTKLQGILTIFGNLNIELVSVNPVSGS</sequence>
<dbReference type="OrthoDB" id="5076493at2"/>
<proteinExistence type="predicted"/>
<accession>A0A1I5AC99</accession>
<reference evidence="2" key="1">
    <citation type="submission" date="2016-10" db="EMBL/GenBank/DDBJ databases">
        <authorList>
            <person name="Varghese N."/>
            <person name="Submissions S."/>
        </authorList>
    </citation>
    <scope>NUCLEOTIDE SEQUENCE [LARGE SCALE GENOMIC DNA]</scope>
    <source>
        <strain evidence="2">CGMCC 1.11101</strain>
    </source>
</reference>
<gene>
    <name evidence="1" type="ORF">SAMN05216219_1336</name>
</gene>
<dbReference type="Proteomes" id="UP000198867">
    <property type="component" value="Unassembled WGS sequence"/>
</dbReference>
<evidence type="ECO:0000313" key="2">
    <source>
        <dbReference type="Proteomes" id="UP000198867"/>
    </source>
</evidence>
<dbReference type="RefSeq" id="WP_143095016.1">
    <property type="nucleotide sequence ID" value="NZ_FOVM01000003.1"/>
</dbReference>
<evidence type="ECO:0000313" key="1">
    <source>
        <dbReference type="EMBL" id="SFN60043.1"/>
    </source>
</evidence>